<dbReference type="AlphaFoldDB" id="A0AAV3WHF2"/>
<name>A0AAV3WHF2_9CYAN</name>
<accession>A0AAV3WHF2</accession>
<evidence type="ECO:0000313" key="2">
    <source>
        <dbReference type="EMBL" id="GET38334.1"/>
    </source>
</evidence>
<reference evidence="2" key="1">
    <citation type="submission" date="2019-10" db="EMBL/GenBank/DDBJ databases">
        <title>Draft genome sequece of Microseira wollei NIES-4236.</title>
        <authorList>
            <person name="Yamaguchi H."/>
            <person name="Suzuki S."/>
            <person name="Kawachi M."/>
        </authorList>
    </citation>
    <scope>NUCLEOTIDE SEQUENCE</scope>
    <source>
        <strain evidence="2">NIES-4236</strain>
    </source>
</reference>
<gene>
    <name evidence="2" type="ORF">MiSe_30900</name>
</gene>
<organism evidence="2 3">
    <name type="scientific">Microseira wollei NIES-4236</name>
    <dbReference type="NCBI Taxonomy" id="2530354"/>
    <lineage>
        <taxon>Bacteria</taxon>
        <taxon>Bacillati</taxon>
        <taxon>Cyanobacteriota</taxon>
        <taxon>Cyanophyceae</taxon>
        <taxon>Oscillatoriophycideae</taxon>
        <taxon>Aerosakkonematales</taxon>
        <taxon>Aerosakkonemataceae</taxon>
        <taxon>Microseira</taxon>
    </lineage>
</organism>
<feature type="region of interest" description="Disordered" evidence="1">
    <location>
        <begin position="34"/>
        <end position="59"/>
    </location>
</feature>
<evidence type="ECO:0000313" key="3">
    <source>
        <dbReference type="Proteomes" id="UP001050975"/>
    </source>
</evidence>
<sequence length="59" mass="6792">MTCLMILERLSLNQTSYASGTEYIVRTYAKKTGFSEKSSPKETGDMPPFRTRVRSNQQR</sequence>
<comment type="caution">
    <text evidence="2">The sequence shown here is derived from an EMBL/GenBank/DDBJ whole genome shotgun (WGS) entry which is preliminary data.</text>
</comment>
<dbReference type="Proteomes" id="UP001050975">
    <property type="component" value="Unassembled WGS sequence"/>
</dbReference>
<evidence type="ECO:0000256" key="1">
    <source>
        <dbReference type="SAM" id="MobiDB-lite"/>
    </source>
</evidence>
<proteinExistence type="predicted"/>
<dbReference type="EMBL" id="BLAY01000043">
    <property type="protein sequence ID" value="GET38334.1"/>
    <property type="molecule type" value="Genomic_DNA"/>
</dbReference>
<protein>
    <recommendedName>
        <fullName evidence="4">HTH araC/xylS-type domain-containing protein</fullName>
    </recommendedName>
</protein>
<keyword evidence="3" id="KW-1185">Reference proteome</keyword>
<evidence type="ECO:0008006" key="4">
    <source>
        <dbReference type="Google" id="ProtNLM"/>
    </source>
</evidence>